<dbReference type="Proteomes" id="UP000800096">
    <property type="component" value="Unassembled WGS sequence"/>
</dbReference>
<keyword evidence="5" id="KW-1133">Transmembrane helix</keyword>
<evidence type="ECO:0000256" key="5">
    <source>
        <dbReference type="SAM" id="Phobius"/>
    </source>
</evidence>
<dbReference type="InterPro" id="IPR036910">
    <property type="entry name" value="HMG_box_dom_sf"/>
</dbReference>
<dbReference type="Pfam" id="PF00536">
    <property type="entry name" value="SAM_1"/>
    <property type="match status" value="1"/>
</dbReference>
<evidence type="ECO:0000313" key="8">
    <source>
        <dbReference type="Proteomes" id="UP000800096"/>
    </source>
</evidence>
<keyword evidence="1 3" id="KW-0238">DNA-binding</keyword>
<dbReference type="InterPro" id="IPR009071">
    <property type="entry name" value="HMG_box_dom"/>
</dbReference>
<organism evidence="7 8">
    <name type="scientific">Ampelomyces quisqualis</name>
    <name type="common">Powdery mildew agent</name>
    <dbReference type="NCBI Taxonomy" id="50730"/>
    <lineage>
        <taxon>Eukaryota</taxon>
        <taxon>Fungi</taxon>
        <taxon>Dikarya</taxon>
        <taxon>Ascomycota</taxon>
        <taxon>Pezizomycotina</taxon>
        <taxon>Dothideomycetes</taxon>
        <taxon>Pleosporomycetidae</taxon>
        <taxon>Pleosporales</taxon>
        <taxon>Pleosporineae</taxon>
        <taxon>Phaeosphaeriaceae</taxon>
        <taxon>Ampelomyces</taxon>
    </lineage>
</organism>
<accession>A0A6A5QUV0</accession>
<dbReference type="PANTHER" id="PTHR46040">
    <property type="entry name" value="HIGH MOBILITY GROUP PROTEIN 2"/>
    <property type="match status" value="1"/>
</dbReference>
<dbReference type="SUPFAM" id="SSF47769">
    <property type="entry name" value="SAM/Pointed domain"/>
    <property type="match status" value="1"/>
</dbReference>
<dbReference type="SMART" id="SM00398">
    <property type="entry name" value="HMG"/>
    <property type="match status" value="1"/>
</dbReference>
<keyword evidence="5" id="KW-0812">Transmembrane</keyword>
<evidence type="ECO:0000259" key="6">
    <source>
        <dbReference type="PROSITE" id="PS50118"/>
    </source>
</evidence>
<name>A0A6A5QUV0_AMPQU</name>
<dbReference type="EMBL" id="ML979134">
    <property type="protein sequence ID" value="KAF1917707.1"/>
    <property type="molecule type" value="Genomic_DNA"/>
</dbReference>
<dbReference type="Gene3D" id="1.10.30.10">
    <property type="entry name" value="High mobility group box domain"/>
    <property type="match status" value="1"/>
</dbReference>
<dbReference type="CDD" id="cd12148">
    <property type="entry name" value="fungal_TF_MHR"/>
    <property type="match status" value="1"/>
</dbReference>
<keyword evidence="2 3" id="KW-0539">Nucleus</keyword>
<dbReference type="GO" id="GO:0005634">
    <property type="term" value="C:nucleus"/>
    <property type="evidence" value="ECO:0007669"/>
    <property type="project" value="UniProtKB-UniRule"/>
</dbReference>
<evidence type="ECO:0000313" key="7">
    <source>
        <dbReference type="EMBL" id="KAF1917707.1"/>
    </source>
</evidence>
<feature type="transmembrane region" description="Helical" evidence="5">
    <location>
        <begin position="550"/>
        <end position="569"/>
    </location>
</feature>
<feature type="compositionally biased region" description="Low complexity" evidence="4">
    <location>
        <begin position="208"/>
        <end position="229"/>
    </location>
</feature>
<dbReference type="GO" id="GO:0010468">
    <property type="term" value="P:regulation of gene expression"/>
    <property type="evidence" value="ECO:0007669"/>
    <property type="project" value="TreeGrafter"/>
</dbReference>
<dbReference type="InterPro" id="IPR051965">
    <property type="entry name" value="ChromReg_NeuronalGeneExpr"/>
</dbReference>
<evidence type="ECO:0000256" key="2">
    <source>
        <dbReference type="ARBA" id="ARBA00023242"/>
    </source>
</evidence>
<dbReference type="SMART" id="SM00454">
    <property type="entry name" value="SAM"/>
    <property type="match status" value="1"/>
</dbReference>
<reference evidence="7" key="1">
    <citation type="journal article" date="2020" name="Stud. Mycol.">
        <title>101 Dothideomycetes genomes: a test case for predicting lifestyles and emergence of pathogens.</title>
        <authorList>
            <person name="Haridas S."/>
            <person name="Albert R."/>
            <person name="Binder M."/>
            <person name="Bloem J."/>
            <person name="Labutti K."/>
            <person name="Salamov A."/>
            <person name="Andreopoulos B."/>
            <person name="Baker S."/>
            <person name="Barry K."/>
            <person name="Bills G."/>
            <person name="Bluhm B."/>
            <person name="Cannon C."/>
            <person name="Castanera R."/>
            <person name="Culley D."/>
            <person name="Daum C."/>
            <person name="Ezra D."/>
            <person name="Gonzalez J."/>
            <person name="Henrissat B."/>
            <person name="Kuo A."/>
            <person name="Liang C."/>
            <person name="Lipzen A."/>
            <person name="Lutzoni F."/>
            <person name="Magnuson J."/>
            <person name="Mondo S."/>
            <person name="Nolan M."/>
            <person name="Ohm R."/>
            <person name="Pangilinan J."/>
            <person name="Park H.-J."/>
            <person name="Ramirez L."/>
            <person name="Alfaro M."/>
            <person name="Sun H."/>
            <person name="Tritt A."/>
            <person name="Yoshinaga Y."/>
            <person name="Zwiers L.-H."/>
            <person name="Turgeon B."/>
            <person name="Goodwin S."/>
            <person name="Spatafora J."/>
            <person name="Crous P."/>
            <person name="Grigoriev I."/>
        </authorList>
    </citation>
    <scope>NUCLEOTIDE SEQUENCE</scope>
    <source>
        <strain evidence="7">HMLAC05119</strain>
    </source>
</reference>
<feature type="DNA-binding region" description="HMG box" evidence="3">
    <location>
        <begin position="124"/>
        <end position="190"/>
    </location>
</feature>
<evidence type="ECO:0000256" key="3">
    <source>
        <dbReference type="PROSITE-ProRule" id="PRU00267"/>
    </source>
</evidence>
<evidence type="ECO:0000256" key="4">
    <source>
        <dbReference type="SAM" id="MobiDB-lite"/>
    </source>
</evidence>
<evidence type="ECO:0000256" key="1">
    <source>
        <dbReference type="ARBA" id="ARBA00023125"/>
    </source>
</evidence>
<feature type="region of interest" description="Disordered" evidence="4">
    <location>
        <begin position="99"/>
        <end position="129"/>
    </location>
</feature>
<dbReference type="SUPFAM" id="SSF47095">
    <property type="entry name" value="HMG-box"/>
    <property type="match status" value="1"/>
</dbReference>
<dbReference type="Pfam" id="PF00505">
    <property type="entry name" value="HMG_box"/>
    <property type="match status" value="1"/>
</dbReference>
<feature type="transmembrane region" description="Helical" evidence="5">
    <location>
        <begin position="625"/>
        <end position="643"/>
    </location>
</feature>
<dbReference type="Gene3D" id="1.10.150.50">
    <property type="entry name" value="Transcription Factor, Ets-1"/>
    <property type="match status" value="1"/>
</dbReference>
<protein>
    <recommendedName>
        <fullName evidence="6">HMG box domain-containing protein</fullName>
    </recommendedName>
</protein>
<dbReference type="GO" id="GO:0003677">
    <property type="term" value="F:DNA binding"/>
    <property type="evidence" value="ECO:0007669"/>
    <property type="project" value="UniProtKB-UniRule"/>
</dbReference>
<dbReference type="OrthoDB" id="1919336at2759"/>
<dbReference type="InterPro" id="IPR001660">
    <property type="entry name" value="SAM"/>
</dbReference>
<dbReference type="AlphaFoldDB" id="A0A6A5QUV0"/>
<dbReference type="PANTHER" id="PTHR46040:SF3">
    <property type="entry name" value="HIGH MOBILITY GROUP PROTEIN 2"/>
    <property type="match status" value="1"/>
</dbReference>
<keyword evidence="8" id="KW-1185">Reference proteome</keyword>
<dbReference type="CDD" id="cd09487">
    <property type="entry name" value="SAM_superfamily"/>
    <property type="match status" value="1"/>
</dbReference>
<feature type="compositionally biased region" description="Low complexity" evidence="4">
    <location>
        <begin position="240"/>
        <end position="255"/>
    </location>
</feature>
<gene>
    <name evidence="7" type="ORF">BDU57DRAFT_174880</name>
</gene>
<proteinExistence type="predicted"/>
<keyword evidence="5" id="KW-0472">Membrane</keyword>
<feature type="domain" description="HMG box" evidence="6">
    <location>
        <begin position="124"/>
        <end position="190"/>
    </location>
</feature>
<feature type="region of interest" description="Disordered" evidence="4">
    <location>
        <begin position="207"/>
        <end position="255"/>
    </location>
</feature>
<dbReference type="PROSITE" id="PS50118">
    <property type="entry name" value="HMG_BOX_2"/>
    <property type="match status" value="1"/>
</dbReference>
<sequence length="772" mass="87809">MLISAASSRTTPELRNVLERIGLADYYQILTENGFGNWDTVVDITEDDLTAMNFKLGHRRALQREIATYRGIPASLSLKPEAPSAEPATLSTSALETLTRQTATPPLREKRRYRRHPRPDQNAPKKPKTAYVNFADQLRTHPEVSQLSFVNIAQEVGRRWQELPIKEKRLWESNAARAMQEFESQMDEYKKTDSWRRYQIYLREFKVQQSQSHSQSHPSSAKRPPASRSTTDSSNNARVLSRASPSSSESPTTAPSLSSIGLEADICHNALTLAFSELVALRGEILNTGGRPYDEQHLPSEELIRRAVYAFVRGTGSLLFMWTYDQLDDILDRVYRPQRPVDAMTLSECFTLAAMGAHYDVDCFPERIRKVLYASGTLQFHEETARRDYLRTMRLLLSMSVYALLEKHMSARYLIAAGLQIARWKCPSLHYSTTVDEDWIKIFRSLIFMDNWLSYTLGYNSEVTPNDVKSLQPKIVTTIDELIHTQTSKVGLIAAEIARTLSSPELTTKENISVLTQKLEAWRQEVPPMLQIASLISNSSPDLDLFQRRAILMVHIMYLGAIVLLYRQLLVATAENLLTDGASWSTNIPESDARRYRDECAVAAQQMARILGLIRFDGTLTKRCWLIIYWSFTACIVLLFSATGKMLDGQPESVEGDLNYAKRCIDMLEPCRTFEPVAARYLDIIWPIYDILRDKHQRMVGRSKTSIFALLQADPALLSPPMAVSRDEMGPICEKLSSLLTDPFGRKQSMSDDRSMRRVLNADGSCSVFWWK</sequence>
<dbReference type="InterPro" id="IPR013761">
    <property type="entry name" value="SAM/pointed_sf"/>
</dbReference>